<dbReference type="Pfam" id="PF12146">
    <property type="entry name" value="Hydrolase_4"/>
    <property type="match status" value="1"/>
</dbReference>
<dbReference type="SUPFAM" id="SSF53474">
    <property type="entry name" value="alpha/beta-Hydrolases"/>
    <property type="match status" value="1"/>
</dbReference>
<feature type="chain" id="PRO_5020910656" description="Serine aminopeptidase S33 domain-containing protein" evidence="1">
    <location>
        <begin position="22"/>
        <end position="275"/>
    </location>
</feature>
<sequence length="275" mass="29982">MIKPIFGALALVLLASCTTLKVDESAVFKPNHSGLIEEALPEGYQLREFKSARGDGSQRYGISVVHPNNKATVLYFGGNMFDIPSGAAGVIKRLTKANVNLYMFDRRGYGYSSGKPTTTLALADALENFDFVRTEVQGKLIVHGISLGSFEAGHVAKNRELDGLVLEGSTTNVDEWARTLVPWYAKPFISVEVSDALRVVDNIAVVQHHKAPLLVVVGDQDNITPVALSQRLFDQSQSSVKQLFIAKGMGHTTATQHKDFAGMYSDYVHNKVTAL</sequence>
<protein>
    <recommendedName>
        <fullName evidence="2">Serine aminopeptidase S33 domain-containing protein</fullName>
    </recommendedName>
</protein>
<proteinExistence type="predicted"/>
<dbReference type="PANTHER" id="PTHR12277:SF81">
    <property type="entry name" value="PROTEIN ABHD13"/>
    <property type="match status" value="1"/>
</dbReference>
<dbReference type="PANTHER" id="PTHR12277">
    <property type="entry name" value="ALPHA/BETA HYDROLASE DOMAIN-CONTAINING PROTEIN"/>
    <property type="match status" value="1"/>
</dbReference>
<dbReference type="PROSITE" id="PS51257">
    <property type="entry name" value="PROKAR_LIPOPROTEIN"/>
    <property type="match status" value="1"/>
</dbReference>
<organism evidence="3 4">
    <name type="scientific">Permianibacter aggregans</name>
    <dbReference type="NCBI Taxonomy" id="1510150"/>
    <lineage>
        <taxon>Bacteria</taxon>
        <taxon>Pseudomonadati</taxon>
        <taxon>Pseudomonadota</taxon>
        <taxon>Gammaproteobacteria</taxon>
        <taxon>Pseudomonadales</taxon>
        <taxon>Pseudomonadaceae</taxon>
        <taxon>Permianibacter</taxon>
    </lineage>
</organism>
<dbReference type="OrthoDB" id="9798884at2"/>
<dbReference type="Gene3D" id="3.40.50.1820">
    <property type="entry name" value="alpha/beta hydrolase"/>
    <property type="match status" value="1"/>
</dbReference>
<dbReference type="EMBL" id="SNYM01000003">
    <property type="protein sequence ID" value="TDQ49659.1"/>
    <property type="molecule type" value="Genomic_DNA"/>
</dbReference>
<dbReference type="InterPro" id="IPR029058">
    <property type="entry name" value="AB_hydrolase_fold"/>
</dbReference>
<comment type="caution">
    <text evidence="3">The sequence shown here is derived from an EMBL/GenBank/DDBJ whole genome shotgun (WGS) entry which is preliminary data.</text>
</comment>
<keyword evidence="1" id="KW-0732">Signal</keyword>
<gene>
    <name evidence="3" type="ORF">EV696_10327</name>
</gene>
<dbReference type="RefSeq" id="WP_133588166.1">
    <property type="nucleotide sequence ID" value="NZ_CP037953.1"/>
</dbReference>
<evidence type="ECO:0000313" key="3">
    <source>
        <dbReference type="EMBL" id="TDQ49659.1"/>
    </source>
</evidence>
<keyword evidence="4" id="KW-1185">Reference proteome</keyword>
<name>A0A4R6UUS1_9GAMM</name>
<dbReference type="InterPro" id="IPR022742">
    <property type="entry name" value="Hydrolase_4"/>
</dbReference>
<reference evidence="3 4" key="1">
    <citation type="submission" date="2019-03" db="EMBL/GenBank/DDBJ databases">
        <title>Genomic Encyclopedia of Type Strains, Phase IV (KMG-IV): sequencing the most valuable type-strain genomes for metagenomic binning, comparative biology and taxonomic classification.</title>
        <authorList>
            <person name="Goeker M."/>
        </authorList>
    </citation>
    <scope>NUCLEOTIDE SEQUENCE [LARGE SCALE GENOMIC DNA]</scope>
    <source>
        <strain evidence="3 4">DSM 103792</strain>
    </source>
</reference>
<feature type="signal peptide" evidence="1">
    <location>
        <begin position="1"/>
        <end position="21"/>
    </location>
</feature>
<evidence type="ECO:0000313" key="4">
    <source>
        <dbReference type="Proteomes" id="UP000295375"/>
    </source>
</evidence>
<evidence type="ECO:0000256" key="1">
    <source>
        <dbReference type="SAM" id="SignalP"/>
    </source>
</evidence>
<dbReference type="Proteomes" id="UP000295375">
    <property type="component" value="Unassembled WGS sequence"/>
</dbReference>
<dbReference type="AlphaFoldDB" id="A0A4R6UUS1"/>
<accession>A0A4R6UUS1</accession>
<feature type="domain" description="Serine aminopeptidase S33" evidence="2">
    <location>
        <begin position="88"/>
        <end position="193"/>
    </location>
</feature>
<evidence type="ECO:0000259" key="2">
    <source>
        <dbReference type="Pfam" id="PF12146"/>
    </source>
</evidence>